<name>A0ABT0TXA4_9BACT</name>
<reference evidence="1 2" key="1">
    <citation type="journal article" date="2022" name="Syst. Appl. Microbiol.">
        <title>Rhodopirellula aestuarii sp. nov., a novel member of the genus Rhodopirellula isolated from brackish sediments collected in the Tagus River estuary, Portugal.</title>
        <authorList>
            <person name="Vitorino I.R."/>
            <person name="Klimek D."/>
            <person name="Calusinska M."/>
            <person name="Lobo-da-Cunha A."/>
            <person name="Vasconcelos V."/>
            <person name="Lage O.M."/>
        </authorList>
    </citation>
    <scope>NUCLEOTIDE SEQUENCE [LARGE SCALE GENOMIC DNA]</scope>
    <source>
        <strain evidence="1 2">ICT_H3.1</strain>
    </source>
</reference>
<evidence type="ECO:0000313" key="1">
    <source>
        <dbReference type="EMBL" id="MCM2369242.1"/>
    </source>
</evidence>
<organism evidence="1 2">
    <name type="scientific">Aporhodopirellula aestuarii</name>
    <dbReference type="NCBI Taxonomy" id="2950107"/>
    <lineage>
        <taxon>Bacteria</taxon>
        <taxon>Pseudomonadati</taxon>
        <taxon>Planctomycetota</taxon>
        <taxon>Planctomycetia</taxon>
        <taxon>Pirellulales</taxon>
        <taxon>Pirellulaceae</taxon>
        <taxon>Aporhodopirellula</taxon>
    </lineage>
</organism>
<accession>A0ABT0TXA4</accession>
<dbReference type="SUPFAM" id="SSF52047">
    <property type="entry name" value="RNI-like"/>
    <property type="match status" value="1"/>
</dbReference>
<evidence type="ECO:0008006" key="3">
    <source>
        <dbReference type="Google" id="ProtNLM"/>
    </source>
</evidence>
<dbReference type="InterPro" id="IPR032675">
    <property type="entry name" value="LRR_dom_sf"/>
</dbReference>
<comment type="caution">
    <text evidence="1">The sequence shown here is derived from an EMBL/GenBank/DDBJ whole genome shotgun (WGS) entry which is preliminary data.</text>
</comment>
<dbReference type="EMBL" id="JAMQBK010000006">
    <property type="protein sequence ID" value="MCM2369242.1"/>
    <property type="molecule type" value="Genomic_DNA"/>
</dbReference>
<dbReference type="Gene3D" id="3.80.10.10">
    <property type="entry name" value="Ribonuclease Inhibitor"/>
    <property type="match status" value="1"/>
</dbReference>
<keyword evidence="2" id="KW-1185">Reference proteome</keyword>
<dbReference type="Proteomes" id="UP001202961">
    <property type="component" value="Unassembled WGS sequence"/>
</dbReference>
<proteinExistence type="predicted"/>
<sequence length="626" mass="69832">MGTHMDFSLHIVGGEQQRHRNSQATNSGFISVMKCRSAVAFFLAVVAIGNTTLDITASDAADRTRSFLPIAVTPGKDELNTTNQDLEPADAAILRSGVLPTEALGIGPMSRGGDLDWWRYIEVWRAHHENPASTSIRRWLTLPQHDDVQITTRSGRGAPKFLPWRPASFVVAQTPHFEILSRASTDTTQKVARDLERFYWTWTQIYFPLWSGRDQTAISLAQWDPESSNLSDYLSKHAASRLSLRRRHRVVLLPDERSYQLTISYPQISAGQASTIAASAGFYSDTLETSFFFPQDDASGMAHETCHQLFEEASDRKRSRKTTLSTKNFWLVEGIAGHFESLQTGSQLACVGGWDSNRLQYARYQTLIARAPVASIAELRGDRHDVQRRSDLATWYSQAILQTHFAMDDAAKSPRRKNIYLALAEIYGIDISDFACLHQSHPASPDEDSRVDRFLMVDDHHLIAHPIPGSATTICLAGCEVSLAGWKTLPQLPQVHWFDASRTPIDDEQVARIIGDATSLDQLSLEATKITPMVRETIRRATDLRELDLSWTPIDDSVIESIAADKTIETIWLTGTAITDASIAKLSKFPNLQTVDVQRTRVNDAGLQQLRAAISDLDLNPLQLTP</sequence>
<evidence type="ECO:0000313" key="2">
    <source>
        <dbReference type="Proteomes" id="UP001202961"/>
    </source>
</evidence>
<gene>
    <name evidence="1" type="ORF">NB063_01275</name>
</gene>
<protein>
    <recommendedName>
        <fullName evidence="3">Leucine Rich repeats (2 copies)</fullName>
    </recommendedName>
</protein>